<feature type="region of interest" description="Disordered" evidence="1">
    <location>
        <begin position="72"/>
        <end position="91"/>
    </location>
</feature>
<evidence type="ECO:0000313" key="5">
    <source>
        <dbReference type="Proteomes" id="UP000254425"/>
    </source>
</evidence>
<keyword evidence="2" id="KW-0472">Membrane</keyword>
<keyword evidence="5" id="KW-1185">Reference proteome</keyword>
<name>A0A345XUU5_9ACTN</name>
<feature type="domain" description="Pyrrolo-quinoline quinone repeat" evidence="3">
    <location>
        <begin position="100"/>
        <end position="211"/>
    </location>
</feature>
<dbReference type="KEGG" id="sarm:DVA86_24940"/>
<evidence type="ECO:0000313" key="4">
    <source>
        <dbReference type="EMBL" id="AXK35411.1"/>
    </source>
</evidence>
<proteinExistence type="predicted"/>
<feature type="transmembrane region" description="Helical" evidence="2">
    <location>
        <begin position="48"/>
        <end position="69"/>
    </location>
</feature>
<dbReference type="Gene3D" id="2.130.10.10">
    <property type="entry name" value="YVTN repeat-like/Quinoprotein amine dehydrogenase"/>
    <property type="match status" value="1"/>
</dbReference>
<dbReference type="InterPro" id="IPR011047">
    <property type="entry name" value="Quinoprotein_ADH-like_sf"/>
</dbReference>
<dbReference type="Proteomes" id="UP000254425">
    <property type="component" value="Chromosome"/>
</dbReference>
<evidence type="ECO:0000256" key="1">
    <source>
        <dbReference type="SAM" id="MobiDB-lite"/>
    </source>
</evidence>
<dbReference type="AlphaFoldDB" id="A0A345XUU5"/>
<dbReference type="InterPro" id="IPR002372">
    <property type="entry name" value="PQQ_rpt_dom"/>
</dbReference>
<dbReference type="EMBL" id="CP031320">
    <property type="protein sequence ID" value="AXK35411.1"/>
    <property type="molecule type" value="Genomic_DNA"/>
</dbReference>
<accession>A0A345XUU5</accession>
<evidence type="ECO:0000259" key="3">
    <source>
        <dbReference type="Pfam" id="PF13360"/>
    </source>
</evidence>
<protein>
    <recommendedName>
        <fullName evidence="3">Pyrrolo-quinoline quinone repeat domain-containing protein</fullName>
    </recommendedName>
</protein>
<dbReference type="Pfam" id="PF13360">
    <property type="entry name" value="PQQ_2"/>
    <property type="match status" value="1"/>
</dbReference>
<evidence type="ECO:0000256" key="2">
    <source>
        <dbReference type="SAM" id="Phobius"/>
    </source>
</evidence>
<feature type="region of interest" description="Disordered" evidence="1">
    <location>
        <begin position="1"/>
        <end position="44"/>
    </location>
</feature>
<keyword evidence="2" id="KW-0812">Transmembrane</keyword>
<reference evidence="4 5" key="1">
    <citation type="submission" date="2018-07" db="EMBL/GenBank/DDBJ databases">
        <title>Draft genome of the type strain Streptomyces armeniacus ATCC 15676.</title>
        <authorList>
            <person name="Labana P."/>
            <person name="Gosse J.T."/>
            <person name="Boddy C.N."/>
        </authorList>
    </citation>
    <scope>NUCLEOTIDE SEQUENCE [LARGE SCALE GENOMIC DNA]</scope>
    <source>
        <strain evidence="4 5">ATCC 15676</strain>
    </source>
</reference>
<dbReference type="InterPro" id="IPR015943">
    <property type="entry name" value="WD40/YVTN_repeat-like_dom_sf"/>
</dbReference>
<dbReference type="PANTHER" id="PTHR34512:SF30">
    <property type="entry name" value="OUTER MEMBRANE PROTEIN ASSEMBLY FACTOR BAMB"/>
    <property type="match status" value="1"/>
</dbReference>
<keyword evidence="2" id="KW-1133">Transmembrane helix</keyword>
<feature type="compositionally biased region" description="Pro residues" evidence="1">
    <location>
        <begin position="19"/>
        <end position="33"/>
    </location>
</feature>
<sequence>MHEPVAPRHQLIPPQWDTPTPPPGFGPPVPPGGTGPSGGGGGRRRRNALLTVLAVLLAAGLGTGGWLIARDGSRTGSESGPAARDDSPLPEHRASAGIAWTKPARQAPEQAPAPGTWFTDEAVVKTQPDEVVAHDLATGKKRWGVPLQGRVCGTSVESAAGRAAVQHGDECRSLTVVDLEEGKRLWTRQLTDPDDPERFEAGEVAVTENTVGIASLSGWSVYRIDDRKRLHGSSPTSECGAKGMRGGEQLVVTGYCDNLGSSEVWVYDPKTGKPDWTWDVPGDLEALKIPSTSPLVVALGREETGEVEFLMHLEGEGRKPVRIDMKRQARYICSDQNALCPGIVVSDDAVYVQGESHSSAGDGGATVNSVLAHDLKTGAAVWVGEPEDKRELVLAGTVDGDFVGYEPPTGEKGGALLRYDRKTGKRTVYERHPAQTSEQEIGLAEDALPVLHRGMFFLAAQEVTSEAPEEETASPLVAAFR</sequence>
<dbReference type="SUPFAM" id="SSF50998">
    <property type="entry name" value="Quinoprotein alcohol dehydrogenase-like"/>
    <property type="match status" value="1"/>
</dbReference>
<gene>
    <name evidence="4" type="ORF">DVA86_24940</name>
</gene>
<organism evidence="4 5">
    <name type="scientific">Streptomyces armeniacus</name>
    <dbReference type="NCBI Taxonomy" id="83291"/>
    <lineage>
        <taxon>Bacteria</taxon>
        <taxon>Bacillati</taxon>
        <taxon>Actinomycetota</taxon>
        <taxon>Actinomycetes</taxon>
        <taxon>Kitasatosporales</taxon>
        <taxon>Streptomycetaceae</taxon>
        <taxon>Streptomyces</taxon>
    </lineage>
</organism>
<dbReference type="PANTHER" id="PTHR34512">
    <property type="entry name" value="CELL SURFACE PROTEIN"/>
    <property type="match status" value="1"/>
</dbReference>
<dbReference type="RefSeq" id="WP_208881562.1">
    <property type="nucleotide sequence ID" value="NZ_CP031320.1"/>
</dbReference>